<dbReference type="GO" id="GO:0005576">
    <property type="term" value="C:extracellular region"/>
    <property type="evidence" value="ECO:0007669"/>
    <property type="project" value="UniProtKB-SubCell"/>
</dbReference>
<keyword evidence="3" id="KW-0964">Secreted</keyword>
<sequence>MWHMVWNNASQFFYKLPSFRIEHHSPLVYVLQLIKLMSIILITMRSTIVLIFLVSCVFSSSLPDVDSWNSVDVEDKTLRESDANDEENDLIVGGTAAAAGEFPFQVAIKYNGNFFCGGSLISPSIVLTAAHCLARQSQSSASRLSVIVNTLSLNGGPGSVTRGVRKFVIHGSYNSRTSDNDVALIALSSPVTNVAFVKLPSALAGSYSGNSAVIAGWGTTSSGGRISQRLLKASVTVSDNSACNRQYGGSITSNMICAAGPGKDTCQGDSGGPLLVAGVQVGVTSFGRGCADPRYAGVYARVSRYVDWIKTNSATI</sequence>
<evidence type="ECO:0000313" key="11">
    <source>
        <dbReference type="Proteomes" id="UP000789390"/>
    </source>
</evidence>
<dbReference type="PROSITE" id="PS00134">
    <property type="entry name" value="TRYPSIN_HIS"/>
    <property type="match status" value="1"/>
</dbReference>
<keyword evidence="5 8" id="KW-0378">Hydrolase</keyword>
<reference evidence="10" key="1">
    <citation type="submission" date="2021-11" db="EMBL/GenBank/DDBJ databases">
        <authorList>
            <person name="Schell T."/>
        </authorList>
    </citation>
    <scope>NUCLEOTIDE SEQUENCE</scope>
    <source>
        <strain evidence="10">M5</strain>
    </source>
</reference>
<evidence type="ECO:0000256" key="4">
    <source>
        <dbReference type="ARBA" id="ARBA00022670"/>
    </source>
</evidence>
<dbReference type="Gene3D" id="2.40.10.10">
    <property type="entry name" value="Trypsin-like serine proteases"/>
    <property type="match status" value="1"/>
</dbReference>
<dbReference type="CDD" id="cd00190">
    <property type="entry name" value="Tryp_SPc"/>
    <property type="match status" value="1"/>
</dbReference>
<comment type="caution">
    <text evidence="10">The sequence shown here is derived from an EMBL/GenBank/DDBJ whole genome shotgun (WGS) entry which is preliminary data.</text>
</comment>
<dbReference type="InterPro" id="IPR001314">
    <property type="entry name" value="Peptidase_S1A"/>
</dbReference>
<proteinExistence type="inferred from homology"/>
<keyword evidence="6 8" id="KW-0720">Serine protease</keyword>
<evidence type="ECO:0000256" key="7">
    <source>
        <dbReference type="ARBA" id="ARBA00023157"/>
    </source>
</evidence>
<dbReference type="InterPro" id="IPR018114">
    <property type="entry name" value="TRYPSIN_HIS"/>
</dbReference>
<name>A0A8J2S595_9CRUS</name>
<dbReference type="InterPro" id="IPR009003">
    <property type="entry name" value="Peptidase_S1_PA"/>
</dbReference>
<protein>
    <recommendedName>
        <fullName evidence="9">Peptidase S1 domain-containing protein</fullName>
    </recommendedName>
</protein>
<evidence type="ECO:0000256" key="8">
    <source>
        <dbReference type="RuleBase" id="RU363034"/>
    </source>
</evidence>
<dbReference type="InterPro" id="IPR001254">
    <property type="entry name" value="Trypsin_dom"/>
</dbReference>
<comment type="subcellular location">
    <subcellularLocation>
        <location evidence="1">Secreted</location>
    </subcellularLocation>
</comment>
<dbReference type="PANTHER" id="PTHR24276:SF91">
    <property type="entry name" value="AT26814P-RELATED"/>
    <property type="match status" value="1"/>
</dbReference>
<dbReference type="InterPro" id="IPR033116">
    <property type="entry name" value="TRYPSIN_SER"/>
</dbReference>
<dbReference type="Proteomes" id="UP000789390">
    <property type="component" value="Unassembled WGS sequence"/>
</dbReference>
<dbReference type="FunFam" id="2.40.10.10:FF:000047">
    <property type="entry name" value="Trypsin eta"/>
    <property type="match status" value="1"/>
</dbReference>
<keyword evidence="7" id="KW-1015">Disulfide bond</keyword>
<dbReference type="PROSITE" id="PS00135">
    <property type="entry name" value="TRYPSIN_SER"/>
    <property type="match status" value="1"/>
</dbReference>
<dbReference type="PROSITE" id="PS50240">
    <property type="entry name" value="TRYPSIN_DOM"/>
    <property type="match status" value="1"/>
</dbReference>
<dbReference type="OrthoDB" id="6355089at2759"/>
<dbReference type="InterPro" id="IPR050430">
    <property type="entry name" value="Peptidase_S1"/>
</dbReference>
<feature type="domain" description="Peptidase S1" evidence="9">
    <location>
        <begin position="91"/>
        <end position="314"/>
    </location>
</feature>
<evidence type="ECO:0000256" key="5">
    <source>
        <dbReference type="ARBA" id="ARBA00022801"/>
    </source>
</evidence>
<dbReference type="GO" id="GO:0004252">
    <property type="term" value="F:serine-type endopeptidase activity"/>
    <property type="evidence" value="ECO:0007669"/>
    <property type="project" value="InterPro"/>
</dbReference>
<evidence type="ECO:0000313" key="10">
    <source>
        <dbReference type="EMBL" id="CAH0110962.1"/>
    </source>
</evidence>
<dbReference type="Pfam" id="PF00089">
    <property type="entry name" value="Trypsin"/>
    <property type="match status" value="1"/>
</dbReference>
<evidence type="ECO:0000256" key="3">
    <source>
        <dbReference type="ARBA" id="ARBA00022525"/>
    </source>
</evidence>
<keyword evidence="11" id="KW-1185">Reference proteome</keyword>
<accession>A0A8J2S595</accession>
<gene>
    <name evidence="10" type="ORF">DGAL_LOCUS14570</name>
</gene>
<evidence type="ECO:0000256" key="1">
    <source>
        <dbReference type="ARBA" id="ARBA00004613"/>
    </source>
</evidence>
<organism evidence="10 11">
    <name type="scientific">Daphnia galeata</name>
    <dbReference type="NCBI Taxonomy" id="27404"/>
    <lineage>
        <taxon>Eukaryota</taxon>
        <taxon>Metazoa</taxon>
        <taxon>Ecdysozoa</taxon>
        <taxon>Arthropoda</taxon>
        <taxon>Crustacea</taxon>
        <taxon>Branchiopoda</taxon>
        <taxon>Diplostraca</taxon>
        <taxon>Cladocera</taxon>
        <taxon>Anomopoda</taxon>
        <taxon>Daphniidae</taxon>
        <taxon>Daphnia</taxon>
    </lineage>
</organism>
<dbReference type="PRINTS" id="PR00722">
    <property type="entry name" value="CHYMOTRYPSIN"/>
</dbReference>
<evidence type="ECO:0000256" key="6">
    <source>
        <dbReference type="ARBA" id="ARBA00022825"/>
    </source>
</evidence>
<comment type="similarity">
    <text evidence="2">Belongs to the peptidase S1 family.</text>
</comment>
<dbReference type="GO" id="GO:0016485">
    <property type="term" value="P:protein processing"/>
    <property type="evidence" value="ECO:0007669"/>
    <property type="project" value="UniProtKB-ARBA"/>
</dbReference>
<dbReference type="AlphaFoldDB" id="A0A8J2S595"/>
<evidence type="ECO:0000256" key="2">
    <source>
        <dbReference type="ARBA" id="ARBA00007664"/>
    </source>
</evidence>
<dbReference type="EMBL" id="CAKKLH010000309">
    <property type="protein sequence ID" value="CAH0110962.1"/>
    <property type="molecule type" value="Genomic_DNA"/>
</dbReference>
<evidence type="ECO:0000259" key="9">
    <source>
        <dbReference type="PROSITE" id="PS50240"/>
    </source>
</evidence>
<dbReference type="InterPro" id="IPR043504">
    <property type="entry name" value="Peptidase_S1_PA_chymotrypsin"/>
</dbReference>
<keyword evidence="4 8" id="KW-0645">Protease</keyword>
<dbReference type="PANTHER" id="PTHR24276">
    <property type="entry name" value="POLYSERASE-RELATED"/>
    <property type="match status" value="1"/>
</dbReference>
<dbReference type="SMART" id="SM00020">
    <property type="entry name" value="Tryp_SPc"/>
    <property type="match status" value="1"/>
</dbReference>
<dbReference type="SUPFAM" id="SSF50494">
    <property type="entry name" value="Trypsin-like serine proteases"/>
    <property type="match status" value="1"/>
</dbReference>